<sequence>MIKRILFLFGCLIIAFYTLYAQNGKIGSSTGLLIGKTRNLSDFDPSYGKQNIVVRDRHGLLWNRGKRKSPDIKWDPSARYLKEDPLRMGSGYNGLQPLSNAKVLSPEIAVNKEGMAAAEITPADPTLCVGPGHIIQMINGPSGAYFQVFNKTGEPMNNATYLDNLAEESGYSGAGDGICLYDQFADRYVMTEFGTPAGSSDINTLIVYVSQTNDPLQSWYIYKFTDASFFPDYPKFSVWPDAWYATSRDFTLPDNLFSGISFFAFNKQQMISGSSTVQMQRIRLNNVEKYDGAAPINVFGPTPPDPGSPGLFAYRNDDGRTVETDADSIALMAFDVDFDNPSNSSFYHAGSVPTSPFNTIICSDGGYFQACITTPGSNNKLMATTSFVMDKPVYRKFPTHESILVYHTVNAGSPGISGIRWHELRKTTGSWQLYQEGTYSPDSTHRFYPSMNMNGKGQIAAVYNSSSTTLWPSIRVTGRNANDPPGRLPADETNIVTGTGYGTFSSRWGDYNMIAPDPANDSLFWLTSMYGAPGGWKTRIASIKLAPNKNLDAKLSNILSPVSGQIFCNPNQMVTRIQIGNSGIQTLTSVKINWQLNSGTIQSTIWTGSLGFGNVATVALPVVVTGQGNFNLRIFLTEPNGGVDERSSNDSASVSFLIQPPVSGGITQGFELPGFPPAGWKIMNPNAGSVSWTRTTLAQKTGTASAFMNLFNYNSINDEDLMISPGLRLLNTDSIFIRFSHAYKPYSNSATFADSLKLMASVDCGNSFTLLLWSKGGSELASTTGFTGDINWVPGTNEWASNLIRIPASTFGGAENVSFAWISINKFGQNIFVDDIQIEPYTLPNRDISVRHLEEPGTQICNNTFSPVIDIRNNGKETINSFRINMQLNDGNIISRDLTGLTVTTGQIYQLRYDSLFALTTSGENNFVVYTTLPNGQPDQQKTNDTLARRVFLFTETSAPLIEGFETTGFPPQNWDVYNPGNNNSWQPAAGASSEGQKSIMIRNFVNPVRGDVDELYTPPVKAGNADSVFLKFDLAYISAKPEGEPTDTLQVWLSKDCGQSKTLLYSRWGADLQSVTDPNFPGTNEFVPVLDEHWRTDSIDLTSLVAANEPFQVIFRNSSNQNNNLYLDNINLYTVTLPAKLKSDGYLVAPNPTPGHFLVRHYRDQENLRKIEVINALGQLVWTQSFNGNASSTIPVDISKHAAGIYVVRLVYEDSVRNTKILKTNR</sequence>
<dbReference type="Gene3D" id="2.60.120.200">
    <property type="match status" value="2"/>
</dbReference>
<dbReference type="NCBIfam" id="NF038128">
    <property type="entry name" value="choice_anch_J"/>
    <property type="match status" value="2"/>
</dbReference>
<dbReference type="Pfam" id="PF18962">
    <property type="entry name" value="Por_Secre_tail"/>
    <property type="match status" value="1"/>
</dbReference>
<dbReference type="RefSeq" id="WP_187255262.1">
    <property type="nucleotide sequence ID" value="NZ_JBHULF010000006.1"/>
</dbReference>
<protein>
    <recommendedName>
        <fullName evidence="1">Secretion system C-terminal sorting domain-containing protein</fullName>
    </recommendedName>
</protein>
<gene>
    <name evidence="2" type="ORF">BC349_03045</name>
</gene>
<evidence type="ECO:0000313" key="3">
    <source>
        <dbReference type="Proteomes" id="UP000765802"/>
    </source>
</evidence>
<dbReference type="EMBL" id="MBUA01000001">
    <property type="protein sequence ID" value="MBC6489929.1"/>
    <property type="molecule type" value="Genomic_DNA"/>
</dbReference>
<accession>A0ABR7M4Y3</accession>
<dbReference type="InterPro" id="IPR026444">
    <property type="entry name" value="Secre_tail"/>
</dbReference>
<keyword evidence="3" id="KW-1185">Reference proteome</keyword>
<proteinExistence type="predicted"/>
<organism evidence="2 3">
    <name type="scientific">Flavihumibacter stibioxidans</name>
    <dbReference type="NCBI Taxonomy" id="1834163"/>
    <lineage>
        <taxon>Bacteria</taxon>
        <taxon>Pseudomonadati</taxon>
        <taxon>Bacteroidota</taxon>
        <taxon>Chitinophagia</taxon>
        <taxon>Chitinophagales</taxon>
        <taxon>Chitinophagaceae</taxon>
        <taxon>Flavihumibacter</taxon>
    </lineage>
</organism>
<name>A0ABR7M4Y3_9BACT</name>
<dbReference type="NCBIfam" id="TIGR04183">
    <property type="entry name" value="Por_Secre_tail"/>
    <property type="match status" value="1"/>
</dbReference>
<comment type="caution">
    <text evidence="2">The sequence shown here is derived from an EMBL/GenBank/DDBJ whole genome shotgun (WGS) entry which is preliminary data.</text>
</comment>
<feature type="domain" description="Secretion system C-terminal sorting" evidence="1">
    <location>
        <begin position="1151"/>
        <end position="1217"/>
    </location>
</feature>
<dbReference type="Proteomes" id="UP000765802">
    <property type="component" value="Unassembled WGS sequence"/>
</dbReference>
<evidence type="ECO:0000313" key="2">
    <source>
        <dbReference type="EMBL" id="MBC6489929.1"/>
    </source>
</evidence>
<evidence type="ECO:0000259" key="1">
    <source>
        <dbReference type="Pfam" id="PF18962"/>
    </source>
</evidence>
<reference evidence="2 3" key="1">
    <citation type="submission" date="2016-07" db="EMBL/GenBank/DDBJ databases">
        <title>Genome analysis of Flavihumibacter stibioxidans YS-17.</title>
        <authorList>
            <person name="Shi K."/>
            <person name="Han Y."/>
            <person name="Wang G."/>
        </authorList>
    </citation>
    <scope>NUCLEOTIDE SEQUENCE [LARGE SCALE GENOMIC DNA]</scope>
    <source>
        <strain evidence="2 3">YS-17</strain>
    </source>
</reference>